<organism evidence="1 2">
    <name type="scientific">Nocardia ninae NBRC 108245</name>
    <dbReference type="NCBI Taxonomy" id="1210091"/>
    <lineage>
        <taxon>Bacteria</taxon>
        <taxon>Bacillati</taxon>
        <taxon>Actinomycetota</taxon>
        <taxon>Actinomycetes</taxon>
        <taxon>Mycobacteriales</taxon>
        <taxon>Nocardiaceae</taxon>
        <taxon>Nocardia</taxon>
    </lineage>
</organism>
<accession>A0A511MEM8</accession>
<sequence length="177" mass="18948">MIVQEVQFAAALARAIAEDLRVHPPAGALVRVVIRWFEEDNPLNFGVHALGSAQRADVAPEDAWYPLEWANLEDEGARFERLSEHPDVQRTGAELAAAYQAGTSEPVGDDAWLPAPAILDAVRRLPAELRAAGLPLDDDFAAAAAHFEGMGPLAVLQQLAAPYVLAALAARGELPTE</sequence>
<dbReference type="OrthoDB" id="4571709at2"/>
<comment type="caution">
    <text evidence="1">The sequence shown here is derived from an EMBL/GenBank/DDBJ whole genome shotgun (WGS) entry which is preliminary data.</text>
</comment>
<dbReference type="AlphaFoldDB" id="A0A511MEM8"/>
<dbReference type="EMBL" id="BJXA01000017">
    <property type="protein sequence ID" value="GEM38607.1"/>
    <property type="molecule type" value="Genomic_DNA"/>
</dbReference>
<evidence type="ECO:0000313" key="2">
    <source>
        <dbReference type="Proteomes" id="UP000321424"/>
    </source>
</evidence>
<reference evidence="1 2" key="1">
    <citation type="submission" date="2019-07" db="EMBL/GenBank/DDBJ databases">
        <title>Whole genome shotgun sequence of Nocardia ninae NBRC 108245.</title>
        <authorList>
            <person name="Hosoyama A."/>
            <person name="Uohara A."/>
            <person name="Ohji S."/>
            <person name="Ichikawa N."/>
        </authorList>
    </citation>
    <scope>NUCLEOTIDE SEQUENCE [LARGE SCALE GENOMIC DNA]</scope>
    <source>
        <strain evidence="1 2">NBRC 108245</strain>
    </source>
</reference>
<keyword evidence="2" id="KW-1185">Reference proteome</keyword>
<evidence type="ECO:0008006" key="3">
    <source>
        <dbReference type="Google" id="ProtNLM"/>
    </source>
</evidence>
<evidence type="ECO:0000313" key="1">
    <source>
        <dbReference type="EMBL" id="GEM38607.1"/>
    </source>
</evidence>
<dbReference type="Proteomes" id="UP000321424">
    <property type="component" value="Unassembled WGS sequence"/>
</dbReference>
<proteinExistence type="predicted"/>
<protein>
    <recommendedName>
        <fullName evidence="3">DUF4303 domain-containing protein</fullName>
    </recommendedName>
</protein>
<dbReference type="RefSeq" id="WP_147131028.1">
    <property type="nucleotide sequence ID" value="NZ_BJXA01000017.1"/>
</dbReference>
<gene>
    <name evidence="1" type="ORF">NN4_31260</name>
</gene>
<name>A0A511MEM8_9NOCA</name>